<gene>
    <name evidence="2" type="ORF">H9865_08150</name>
</gene>
<sequence>MKKRSRARRVRLLFLAGCAGVLAAGMAAVWGAGRFVPPRQVTARTALPVHNALGVESADVLFWPEEIWEEYSLTDAAVRQENLGFVPDLARPWLILAGWDAGTENGLPGSCWRVSAQGSECFFARDVHFSETLPGGDDSPRSLTAQVSVGRRDTGFAVTCRVFAPEGYQDLPDDWQETAVQRCRDELKYLFGFSEDERYAGLYEFLEELFRLKVEHLGDVQFAGDEMTAWWQDEGILRTDSLLYELAGAFRMGQTRAMQSYYRASWLPPTGAYEGLYPHEVIPGDTSLGDAELARVLLEAGLDAQVVTMEQQAMLLFSWEGGDVAVYYDPVLDCFSGYSLQA</sequence>
<feature type="chain" id="PRO_5038714145" evidence="1">
    <location>
        <begin position="24"/>
        <end position="342"/>
    </location>
</feature>
<feature type="signal peptide" evidence="1">
    <location>
        <begin position="1"/>
        <end position="23"/>
    </location>
</feature>
<proteinExistence type="predicted"/>
<dbReference type="EMBL" id="DXFW01000023">
    <property type="protein sequence ID" value="HIX06054.1"/>
    <property type="molecule type" value="Genomic_DNA"/>
</dbReference>
<dbReference type="Proteomes" id="UP000824193">
    <property type="component" value="Unassembled WGS sequence"/>
</dbReference>
<evidence type="ECO:0000256" key="1">
    <source>
        <dbReference type="SAM" id="SignalP"/>
    </source>
</evidence>
<reference evidence="2" key="2">
    <citation type="submission" date="2021-04" db="EMBL/GenBank/DDBJ databases">
        <authorList>
            <person name="Gilroy R."/>
        </authorList>
    </citation>
    <scope>NUCLEOTIDE SEQUENCE</scope>
    <source>
        <strain evidence="2">2239</strain>
    </source>
</reference>
<reference evidence="2" key="1">
    <citation type="journal article" date="2021" name="PeerJ">
        <title>Extensive microbial diversity within the chicken gut microbiome revealed by metagenomics and culture.</title>
        <authorList>
            <person name="Gilroy R."/>
            <person name="Ravi A."/>
            <person name="Getino M."/>
            <person name="Pursley I."/>
            <person name="Horton D.L."/>
            <person name="Alikhan N.F."/>
            <person name="Baker D."/>
            <person name="Gharbi K."/>
            <person name="Hall N."/>
            <person name="Watson M."/>
            <person name="Adriaenssens E.M."/>
            <person name="Foster-Nyarko E."/>
            <person name="Jarju S."/>
            <person name="Secka A."/>
            <person name="Antonio M."/>
            <person name="Oren A."/>
            <person name="Chaudhuri R.R."/>
            <person name="La Ragione R."/>
            <person name="Hildebrand F."/>
            <person name="Pallen M.J."/>
        </authorList>
    </citation>
    <scope>NUCLEOTIDE SEQUENCE</scope>
    <source>
        <strain evidence="2">2239</strain>
    </source>
</reference>
<comment type="caution">
    <text evidence="2">The sequence shown here is derived from an EMBL/GenBank/DDBJ whole genome shotgun (WGS) entry which is preliminary data.</text>
</comment>
<name>A0A9D2ADV8_9FIRM</name>
<organism evidence="2 3">
    <name type="scientific">Candidatus Allofournierella pullicola</name>
    <dbReference type="NCBI Taxonomy" id="2838596"/>
    <lineage>
        <taxon>Bacteria</taxon>
        <taxon>Bacillati</taxon>
        <taxon>Bacillota</taxon>
        <taxon>Clostridia</taxon>
        <taxon>Eubacteriales</taxon>
        <taxon>Oscillospiraceae</taxon>
        <taxon>Allofournierella</taxon>
    </lineage>
</organism>
<dbReference type="AlphaFoldDB" id="A0A9D2ADV8"/>
<keyword evidence="1" id="KW-0732">Signal</keyword>
<accession>A0A9D2ADV8</accession>
<protein>
    <submittedName>
        <fullName evidence="2">Uncharacterized protein</fullName>
    </submittedName>
</protein>
<evidence type="ECO:0000313" key="3">
    <source>
        <dbReference type="Proteomes" id="UP000824193"/>
    </source>
</evidence>
<evidence type="ECO:0000313" key="2">
    <source>
        <dbReference type="EMBL" id="HIX06054.1"/>
    </source>
</evidence>